<evidence type="ECO:0000256" key="3">
    <source>
        <dbReference type="ARBA" id="ARBA00023163"/>
    </source>
</evidence>
<keyword evidence="1" id="KW-0805">Transcription regulation</keyword>
<sequence>MDFNNKFGKCPIYYTISKIEGKWKWVILYKLYKLKVMRYSRLWEELQPIAHRTLSKQLKELEADGLVHREQYNEVPPRVEYSLTEDGQTLAPILDLMSEWGAQRIQQELSTKDT</sequence>
<evidence type="ECO:0000313" key="5">
    <source>
        <dbReference type="EMBL" id="MDW2798837.1"/>
    </source>
</evidence>
<dbReference type="Gene3D" id="1.10.10.10">
    <property type="entry name" value="Winged helix-like DNA-binding domain superfamily/Winged helix DNA-binding domain"/>
    <property type="match status" value="1"/>
</dbReference>
<accession>A0ABU4GRL0</accession>
<dbReference type="PROSITE" id="PS51118">
    <property type="entry name" value="HTH_HXLR"/>
    <property type="match status" value="1"/>
</dbReference>
<dbReference type="RefSeq" id="WP_318065044.1">
    <property type="nucleotide sequence ID" value="NZ_JAWONS010000240.1"/>
</dbReference>
<dbReference type="SUPFAM" id="SSF46785">
    <property type="entry name" value="Winged helix' DNA-binding domain"/>
    <property type="match status" value="1"/>
</dbReference>
<reference evidence="5 6" key="1">
    <citation type="submission" date="2023-10" db="EMBL/GenBank/DDBJ databases">
        <title>A novel Glycoside Hydrolase 43-Like Enzyme from Clostrdium boliviensis is an Endo-xylanase, and a Candidate for Xylooligosaccharides Production from Different Xylan Substrates.</title>
        <authorList>
            <person name="Alvarez M.T."/>
            <person name="Rocabado-Villegas L.R."/>
            <person name="Salas-Veizaga D.M."/>
            <person name="Linares-Pasten J.A."/>
            <person name="Gudmundsdottir E.E."/>
            <person name="Hreggvidsson G.O."/>
            <person name="Adlercreutz P."/>
            <person name="Nordberg Karlsson E."/>
        </authorList>
    </citation>
    <scope>NUCLEOTIDE SEQUENCE [LARGE SCALE GENOMIC DNA]</scope>
    <source>
        <strain evidence="5 6">E-1</strain>
    </source>
</reference>
<evidence type="ECO:0000256" key="1">
    <source>
        <dbReference type="ARBA" id="ARBA00023015"/>
    </source>
</evidence>
<evidence type="ECO:0000313" key="6">
    <source>
        <dbReference type="Proteomes" id="UP001276854"/>
    </source>
</evidence>
<dbReference type="InterPro" id="IPR036388">
    <property type="entry name" value="WH-like_DNA-bd_sf"/>
</dbReference>
<evidence type="ECO:0000256" key="2">
    <source>
        <dbReference type="ARBA" id="ARBA00023125"/>
    </source>
</evidence>
<keyword evidence="2" id="KW-0238">DNA-binding</keyword>
<gene>
    <name evidence="5" type="ORF">RZO55_14765</name>
</gene>
<dbReference type="EMBL" id="JAWONS010000240">
    <property type="protein sequence ID" value="MDW2798837.1"/>
    <property type="molecule type" value="Genomic_DNA"/>
</dbReference>
<dbReference type="PANTHER" id="PTHR33204:SF29">
    <property type="entry name" value="TRANSCRIPTIONAL REGULATOR"/>
    <property type="match status" value="1"/>
</dbReference>
<dbReference type="Proteomes" id="UP001276854">
    <property type="component" value="Unassembled WGS sequence"/>
</dbReference>
<dbReference type="InterPro" id="IPR002577">
    <property type="entry name" value="HTH_HxlR"/>
</dbReference>
<organism evidence="5 6">
    <name type="scientific">Clostridium boliviensis</name>
    <dbReference type="NCBI Taxonomy" id="318465"/>
    <lineage>
        <taxon>Bacteria</taxon>
        <taxon>Bacillati</taxon>
        <taxon>Bacillota</taxon>
        <taxon>Clostridia</taxon>
        <taxon>Eubacteriales</taxon>
        <taxon>Clostridiaceae</taxon>
        <taxon>Clostridium</taxon>
    </lineage>
</organism>
<dbReference type="InterPro" id="IPR036390">
    <property type="entry name" value="WH_DNA-bd_sf"/>
</dbReference>
<dbReference type="Pfam" id="PF01638">
    <property type="entry name" value="HxlR"/>
    <property type="match status" value="1"/>
</dbReference>
<feature type="domain" description="HTH hxlR-type" evidence="4">
    <location>
        <begin position="10"/>
        <end position="109"/>
    </location>
</feature>
<proteinExistence type="predicted"/>
<keyword evidence="3" id="KW-0804">Transcription</keyword>
<dbReference type="PANTHER" id="PTHR33204">
    <property type="entry name" value="TRANSCRIPTIONAL REGULATOR, MARR FAMILY"/>
    <property type="match status" value="1"/>
</dbReference>
<keyword evidence="6" id="KW-1185">Reference proteome</keyword>
<name>A0ABU4GRL0_9CLOT</name>
<protein>
    <submittedName>
        <fullName evidence="5">Helix-turn-helix domain-containing protein</fullName>
    </submittedName>
</protein>
<evidence type="ECO:0000259" key="4">
    <source>
        <dbReference type="PROSITE" id="PS51118"/>
    </source>
</evidence>
<comment type="caution">
    <text evidence="5">The sequence shown here is derived from an EMBL/GenBank/DDBJ whole genome shotgun (WGS) entry which is preliminary data.</text>
</comment>